<dbReference type="Proteomes" id="UP000198345">
    <property type="component" value="Unassembled WGS sequence"/>
</dbReference>
<comment type="caution">
    <text evidence="1">The sequence shown here is derived from an EMBL/GenBank/DDBJ whole genome shotgun (WGS) entry which is preliminary data.</text>
</comment>
<accession>A0A226GPK6</accession>
<evidence type="ECO:0000313" key="2">
    <source>
        <dbReference type="Proteomes" id="UP000198345"/>
    </source>
</evidence>
<name>A0A226GPK6_9FLAO</name>
<sequence>MERNETEILEKLKKLTARCCTALNPSADQNGTYIAPIKMHSYAELGCCITEIIKLCIVALENEAHQNSNTFQQPINVPLILEMVLQMFPLDEFELLSEIYEGIA</sequence>
<reference evidence="1 2" key="1">
    <citation type="submission" date="2016-11" db="EMBL/GenBank/DDBJ databases">
        <title>Whole genomes of Flavobacteriaceae.</title>
        <authorList>
            <person name="Stine C."/>
            <person name="Li C."/>
            <person name="Tadesse D."/>
        </authorList>
    </citation>
    <scope>NUCLEOTIDE SEQUENCE [LARGE SCALE GENOMIC DNA]</scope>
    <source>
        <strain evidence="1 2">DSM 18292</strain>
    </source>
</reference>
<dbReference type="EMBL" id="MUGW01000072">
    <property type="protein sequence ID" value="OXA83953.1"/>
    <property type="molecule type" value="Genomic_DNA"/>
</dbReference>
<organism evidence="1 2">
    <name type="scientific">Flavobacterium hercynium</name>
    <dbReference type="NCBI Taxonomy" id="387094"/>
    <lineage>
        <taxon>Bacteria</taxon>
        <taxon>Pseudomonadati</taxon>
        <taxon>Bacteroidota</taxon>
        <taxon>Flavobacteriia</taxon>
        <taxon>Flavobacteriales</taxon>
        <taxon>Flavobacteriaceae</taxon>
        <taxon>Flavobacterium</taxon>
    </lineage>
</organism>
<proteinExistence type="predicted"/>
<protein>
    <submittedName>
        <fullName evidence="1">Uncharacterized protein</fullName>
    </submittedName>
</protein>
<evidence type="ECO:0000313" key="1">
    <source>
        <dbReference type="EMBL" id="OXA83953.1"/>
    </source>
</evidence>
<dbReference type="AlphaFoldDB" id="A0A226GPK6"/>
<keyword evidence="2" id="KW-1185">Reference proteome</keyword>
<dbReference type="OrthoDB" id="1446962at2"/>
<gene>
    <name evidence="1" type="ORF">B0A66_21615</name>
</gene>